<dbReference type="KEGG" id="vg:54993601"/>
<feature type="region of interest" description="Disordered" evidence="1">
    <location>
        <begin position="75"/>
        <end position="125"/>
    </location>
</feature>
<gene>
    <name evidence="2" type="primary">83</name>
    <name evidence="2" type="ORF">PBI_SUZY_83</name>
</gene>
<sequence length="125" mass="13370">MSDRPGEFSYGDGLMAPPSEGRVYTPYERMRAMRATDPANPEANEDDALLAGAAQSHIDPVTGLHVPGTLDAGVTPLVKESGLPPRVGQHARIDPSRYNQGHDPEGMQDGEGQAWRDSVPPNPVV</sequence>
<organism evidence="2 3">
    <name type="scientific">Gordonia phage Suzy</name>
    <dbReference type="NCBI Taxonomy" id="2201430"/>
    <lineage>
        <taxon>Viruses</taxon>
        <taxon>Duplodnaviria</taxon>
        <taxon>Heunggongvirae</taxon>
        <taxon>Uroviricota</taxon>
        <taxon>Caudoviricetes</taxon>
        <taxon>Terapinvirus</taxon>
        <taxon>Terapinvirus suzy</taxon>
    </lineage>
</organism>
<proteinExistence type="predicted"/>
<dbReference type="EMBL" id="MH271313">
    <property type="protein sequence ID" value="AWY06187.1"/>
    <property type="molecule type" value="Genomic_DNA"/>
</dbReference>
<dbReference type="Proteomes" id="UP000250774">
    <property type="component" value="Segment"/>
</dbReference>
<evidence type="ECO:0000313" key="3">
    <source>
        <dbReference type="Proteomes" id="UP000250774"/>
    </source>
</evidence>
<evidence type="ECO:0000256" key="1">
    <source>
        <dbReference type="SAM" id="MobiDB-lite"/>
    </source>
</evidence>
<dbReference type="RefSeq" id="YP_009803044.1">
    <property type="nucleotide sequence ID" value="NC_047990.1"/>
</dbReference>
<feature type="region of interest" description="Disordered" evidence="1">
    <location>
        <begin position="1"/>
        <end position="21"/>
    </location>
</feature>
<dbReference type="GeneID" id="54993601"/>
<evidence type="ECO:0000313" key="2">
    <source>
        <dbReference type="EMBL" id="AWY06187.1"/>
    </source>
</evidence>
<keyword evidence="3" id="KW-1185">Reference proteome</keyword>
<reference evidence="3" key="1">
    <citation type="submission" date="2018-04" db="EMBL/GenBank/DDBJ databases">
        <authorList>
            <person name="Harrington T."/>
            <person name="Washburn E."/>
            <person name="Bricker J."/>
            <person name="McKinney A."/>
            <person name="Betsko A.J."/>
            <person name="Garlena R.A."/>
            <person name="Russell D.A."/>
            <person name="Pope W.A."/>
            <person name="Jacobs-Sera D."/>
            <person name="Hatfull G.F."/>
        </authorList>
    </citation>
    <scope>NUCLEOTIDE SEQUENCE [LARGE SCALE GENOMIC DNA]</scope>
</reference>
<feature type="compositionally biased region" description="Basic and acidic residues" evidence="1">
    <location>
        <begin position="91"/>
        <end position="105"/>
    </location>
</feature>
<name>A0A2Z4Q7X1_9CAUD</name>
<protein>
    <submittedName>
        <fullName evidence="2">Uncharacterized protein</fullName>
    </submittedName>
</protein>
<accession>A0A2Z4Q7X1</accession>